<feature type="region of interest" description="Disordered" evidence="9">
    <location>
        <begin position="659"/>
        <end position="736"/>
    </location>
</feature>
<dbReference type="InterPro" id="IPR036322">
    <property type="entry name" value="WD40_repeat_dom_sf"/>
</dbReference>
<comment type="similarity">
    <text evidence="2">Belongs to the WD repeat TAF5 family.</text>
</comment>
<feature type="repeat" description="WD" evidence="8">
    <location>
        <begin position="530"/>
        <end position="571"/>
    </location>
</feature>
<dbReference type="Pfam" id="PF04494">
    <property type="entry name" value="TFIID_NTD2"/>
    <property type="match status" value="1"/>
</dbReference>
<dbReference type="Proteomes" id="UP001150538">
    <property type="component" value="Unassembled WGS sequence"/>
</dbReference>
<dbReference type="AlphaFoldDB" id="A0A9W8DX48"/>
<dbReference type="Gene3D" id="1.25.40.500">
    <property type="entry name" value="TFIID subunit TAF5, NTD2 domain"/>
    <property type="match status" value="1"/>
</dbReference>
<dbReference type="GO" id="GO:0016251">
    <property type="term" value="F:RNA polymerase II general transcription initiation factor activity"/>
    <property type="evidence" value="ECO:0007669"/>
    <property type="project" value="TreeGrafter"/>
</dbReference>
<dbReference type="CDD" id="cd08044">
    <property type="entry name" value="TAF5_NTD2"/>
    <property type="match status" value="1"/>
</dbReference>
<dbReference type="CDD" id="cd00200">
    <property type="entry name" value="WD40"/>
    <property type="match status" value="1"/>
</dbReference>
<evidence type="ECO:0000256" key="1">
    <source>
        <dbReference type="ARBA" id="ARBA00004123"/>
    </source>
</evidence>
<dbReference type="EMBL" id="JANBPU010000001">
    <property type="protein sequence ID" value="KAJ1922302.1"/>
    <property type="molecule type" value="Genomic_DNA"/>
</dbReference>
<comment type="subcellular location">
    <subcellularLocation>
        <location evidence="1">Nucleus</location>
    </subcellularLocation>
</comment>
<comment type="caution">
    <text evidence="11">The sequence shown here is derived from an EMBL/GenBank/DDBJ whole genome shotgun (WGS) entry which is preliminary data.</text>
</comment>
<evidence type="ECO:0000313" key="11">
    <source>
        <dbReference type="EMBL" id="KAJ1922302.1"/>
    </source>
</evidence>
<evidence type="ECO:0000313" key="12">
    <source>
        <dbReference type="Proteomes" id="UP001150538"/>
    </source>
</evidence>
<evidence type="ECO:0000256" key="4">
    <source>
        <dbReference type="ARBA" id="ARBA00022737"/>
    </source>
</evidence>
<dbReference type="InterPro" id="IPR006594">
    <property type="entry name" value="LisH"/>
</dbReference>
<dbReference type="OrthoDB" id="10266330at2759"/>
<feature type="repeat" description="WD" evidence="8">
    <location>
        <begin position="572"/>
        <end position="597"/>
    </location>
</feature>
<dbReference type="SMART" id="SM00320">
    <property type="entry name" value="WD40"/>
    <property type="match status" value="6"/>
</dbReference>
<dbReference type="Pfam" id="PF00400">
    <property type="entry name" value="WD40"/>
    <property type="match status" value="5"/>
</dbReference>
<feature type="compositionally biased region" description="Polar residues" evidence="9">
    <location>
        <begin position="713"/>
        <end position="726"/>
    </location>
</feature>
<feature type="compositionally biased region" description="Basic and acidic residues" evidence="9">
    <location>
        <begin position="727"/>
        <end position="736"/>
    </location>
</feature>
<dbReference type="PRINTS" id="PR00320">
    <property type="entry name" value="GPROTEINBRPT"/>
</dbReference>
<dbReference type="PROSITE" id="PS50294">
    <property type="entry name" value="WD_REPEATS_REGION"/>
    <property type="match status" value="4"/>
</dbReference>
<evidence type="ECO:0000256" key="8">
    <source>
        <dbReference type="PROSITE-ProRule" id="PRU00221"/>
    </source>
</evidence>
<organism evidence="11 12">
    <name type="scientific">Mycoemilia scoparia</name>
    <dbReference type="NCBI Taxonomy" id="417184"/>
    <lineage>
        <taxon>Eukaryota</taxon>
        <taxon>Fungi</taxon>
        <taxon>Fungi incertae sedis</taxon>
        <taxon>Zoopagomycota</taxon>
        <taxon>Kickxellomycotina</taxon>
        <taxon>Kickxellomycetes</taxon>
        <taxon>Kickxellales</taxon>
        <taxon>Kickxellaceae</taxon>
        <taxon>Mycoemilia</taxon>
    </lineage>
</organism>
<dbReference type="InterPro" id="IPR001680">
    <property type="entry name" value="WD40_rpt"/>
</dbReference>
<dbReference type="PANTHER" id="PTHR19879">
    <property type="entry name" value="TRANSCRIPTION INITIATION FACTOR TFIID"/>
    <property type="match status" value="1"/>
</dbReference>
<dbReference type="InterPro" id="IPR007582">
    <property type="entry name" value="TFIID_NTD2"/>
</dbReference>
<accession>A0A9W8DX48</accession>
<feature type="compositionally biased region" description="Basic and acidic residues" evidence="9">
    <location>
        <begin position="33"/>
        <end position="42"/>
    </location>
</feature>
<dbReference type="PROSITE" id="PS50896">
    <property type="entry name" value="LISH"/>
    <property type="match status" value="1"/>
</dbReference>
<feature type="repeat" description="WD" evidence="8">
    <location>
        <begin position="624"/>
        <end position="665"/>
    </location>
</feature>
<feature type="region of interest" description="Disordered" evidence="9">
    <location>
        <begin position="1"/>
        <end position="42"/>
    </location>
</feature>
<gene>
    <name evidence="11" type="primary">TAF5</name>
    <name evidence="11" type="ORF">H4219_000164</name>
</gene>
<feature type="compositionally biased region" description="Basic and acidic residues" evidence="9">
    <location>
        <begin position="301"/>
        <end position="311"/>
    </location>
</feature>
<dbReference type="PROSITE" id="PS50082">
    <property type="entry name" value="WD_REPEATS_2"/>
    <property type="match status" value="5"/>
</dbReference>
<keyword evidence="4" id="KW-0677">Repeat</keyword>
<protein>
    <submittedName>
        <fullName evidence="11">Transcription initiation factor TFIID subunit 5</fullName>
    </submittedName>
</protein>
<feature type="repeat" description="WD" evidence="8">
    <location>
        <begin position="446"/>
        <end position="481"/>
    </location>
</feature>
<sequence length="778" mass="86937">MKKSAETGGGGGSNSGAGSGAATPHPNNNGAPKGKDSEQTNKHVEMILAQYLKSKGYASAEQALREDASLDQEKEISLEELAKIFPNEEIGSDINIPSWVLMYNQAEQGNPDAYAQSYGELRRWIDTSLDMYKNELFAVSYPLFIHSYLDLMERDLCEKGKEFMDKYKGDHMVLHAHDIEQLSLIKSRQHAMEDSLAKLFRTNKYCLRISGVTLELLLTFLKEHSFMMLLRIVNQYLNINTHEESTKGIQIQDADIGITGHTQHQIERFNSQSVTLGPLSMDPALVEETEQTLRNQVQQQKSKDTEQKGRNEASSLLSDFSKGQFNFGLDPIPSDSIPLPPPKGDDILAQIQKLKDIGKRVSLSPAALPSICMYTMHNTDDTLNCTALSDDLSLMAGGFSESYIKIWSLKKKPLLGMTSDFDPLSIYNDKDLEGVREKHNDNYRRLVGHSGPVYGLDLSFDNKYLISCSEDKTARLWSMDTYTNVVCYKGHNFPIWDVAFGPFGFYFATASHDRTSRLWSCDHIYPLRIFAGHLSDVNCVRFHPNSKYIVTGSCDKTTRLWDVQRGTCVRVFTGHKGSVQSVAISPDGRIMASAGKNKKHQTCDRDENIVCVWDLGSGKCMSEFSGHTDNIYSLSFSQEGSLLLSGSADKTVRAWDVKRSEETSVHPIISQRQLLGGSNKSENDSDKDADKDKMDIEPSSENQNGSGGEKNNETSSKVKNGKSTETPLKRDAEGRWKALKVVESEQLLKTWRTKSTPVYQVKFSKRNLAMAIGAYSLS</sequence>
<dbReference type="InterPro" id="IPR037264">
    <property type="entry name" value="TFIID_NTD2_sf"/>
</dbReference>
<dbReference type="InterPro" id="IPR015943">
    <property type="entry name" value="WD40/YVTN_repeat-like_dom_sf"/>
</dbReference>
<feature type="domain" description="TFIID subunit TAF5 NTD2" evidence="10">
    <location>
        <begin position="109"/>
        <end position="237"/>
    </location>
</feature>
<keyword evidence="12" id="KW-1185">Reference proteome</keyword>
<dbReference type="GO" id="GO:0006367">
    <property type="term" value="P:transcription initiation at RNA polymerase II promoter"/>
    <property type="evidence" value="ECO:0007669"/>
    <property type="project" value="TreeGrafter"/>
</dbReference>
<evidence type="ECO:0000256" key="6">
    <source>
        <dbReference type="ARBA" id="ARBA00023163"/>
    </source>
</evidence>
<feature type="compositionally biased region" description="Gly residues" evidence="9">
    <location>
        <begin position="7"/>
        <end position="19"/>
    </location>
</feature>
<feature type="compositionally biased region" description="Basic and acidic residues" evidence="9">
    <location>
        <begin position="681"/>
        <end position="696"/>
    </location>
</feature>
<keyword evidence="5" id="KW-0805">Transcription regulation</keyword>
<dbReference type="InterPro" id="IPR020472">
    <property type="entry name" value="WD40_PAC1"/>
</dbReference>
<proteinExistence type="inferred from homology"/>
<evidence type="ECO:0000256" key="2">
    <source>
        <dbReference type="ARBA" id="ARBA00009435"/>
    </source>
</evidence>
<dbReference type="GO" id="GO:0005669">
    <property type="term" value="C:transcription factor TFIID complex"/>
    <property type="evidence" value="ECO:0007669"/>
    <property type="project" value="TreeGrafter"/>
</dbReference>
<dbReference type="Gene3D" id="2.130.10.10">
    <property type="entry name" value="YVTN repeat-like/Quinoprotein amine dehydrogenase"/>
    <property type="match status" value="3"/>
</dbReference>
<dbReference type="PROSITE" id="PS00678">
    <property type="entry name" value="WD_REPEATS_1"/>
    <property type="match status" value="2"/>
</dbReference>
<feature type="repeat" description="WD" evidence="8">
    <location>
        <begin position="488"/>
        <end position="520"/>
    </location>
</feature>
<evidence type="ECO:0000259" key="10">
    <source>
        <dbReference type="Pfam" id="PF04494"/>
    </source>
</evidence>
<dbReference type="InterPro" id="IPR019775">
    <property type="entry name" value="WD40_repeat_CS"/>
</dbReference>
<name>A0A9W8DX48_9FUNG</name>
<evidence type="ECO:0000256" key="7">
    <source>
        <dbReference type="ARBA" id="ARBA00023242"/>
    </source>
</evidence>
<keyword evidence="3 8" id="KW-0853">WD repeat</keyword>
<evidence type="ECO:0000256" key="9">
    <source>
        <dbReference type="SAM" id="MobiDB-lite"/>
    </source>
</evidence>
<dbReference type="SUPFAM" id="SSF50978">
    <property type="entry name" value="WD40 repeat-like"/>
    <property type="match status" value="1"/>
</dbReference>
<dbReference type="PANTHER" id="PTHR19879:SF1">
    <property type="entry name" value="CANNONBALL-RELATED"/>
    <property type="match status" value="1"/>
</dbReference>
<evidence type="ECO:0000256" key="3">
    <source>
        <dbReference type="ARBA" id="ARBA00022574"/>
    </source>
</evidence>
<evidence type="ECO:0000256" key="5">
    <source>
        <dbReference type="ARBA" id="ARBA00023015"/>
    </source>
</evidence>
<dbReference type="SUPFAM" id="SSF160897">
    <property type="entry name" value="Taf5 N-terminal domain-like"/>
    <property type="match status" value="1"/>
</dbReference>
<keyword evidence="6" id="KW-0804">Transcription</keyword>
<feature type="region of interest" description="Disordered" evidence="9">
    <location>
        <begin position="291"/>
        <end position="314"/>
    </location>
</feature>
<reference evidence="11" key="1">
    <citation type="submission" date="2022-07" db="EMBL/GenBank/DDBJ databases">
        <title>Phylogenomic reconstructions and comparative analyses of Kickxellomycotina fungi.</title>
        <authorList>
            <person name="Reynolds N.K."/>
            <person name="Stajich J.E."/>
            <person name="Barry K."/>
            <person name="Grigoriev I.V."/>
            <person name="Crous P."/>
            <person name="Smith M.E."/>
        </authorList>
    </citation>
    <scope>NUCLEOTIDE SEQUENCE</scope>
    <source>
        <strain evidence="11">NBRC 100468</strain>
    </source>
</reference>
<keyword evidence="7" id="KW-0539">Nucleus</keyword>